<dbReference type="InterPro" id="IPR012337">
    <property type="entry name" value="RNaseH-like_sf"/>
</dbReference>
<keyword evidence="2" id="KW-1185">Reference proteome</keyword>
<gene>
    <name evidence="1" type="ORF">ElyMa_006043200</name>
</gene>
<name>A0AAV4GKI1_9GAST</name>
<evidence type="ECO:0000313" key="1">
    <source>
        <dbReference type="EMBL" id="GFR86038.1"/>
    </source>
</evidence>
<dbReference type="SUPFAM" id="SSF53098">
    <property type="entry name" value="Ribonuclease H-like"/>
    <property type="match status" value="1"/>
</dbReference>
<protein>
    <submittedName>
        <fullName evidence="1">Gypsy retrotransposon integrase-like protein 1</fullName>
    </submittedName>
</protein>
<dbReference type="EMBL" id="BMAT01012105">
    <property type="protein sequence ID" value="GFR86038.1"/>
    <property type="molecule type" value="Genomic_DNA"/>
</dbReference>
<dbReference type="InterPro" id="IPR036397">
    <property type="entry name" value="RNaseH_sf"/>
</dbReference>
<accession>A0AAV4GKI1</accession>
<proteinExistence type="predicted"/>
<dbReference type="Proteomes" id="UP000762676">
    <property type="component" value="Unassembled WGS sequence"/>
</dbReference>
<sequence>MCQQTVKKGIVPGVPLEKVPLVETPFKSVTMDIVGPINLPSEAEHRFILILIDYATKYAEAVPLCKIDTETVAQAFVDSHV</sequence>
<dbReference type="GO" id="GO:0003676">
    <property type="term" value="F:nucleic acid binding"/>
    <property type="evidence" value="ECO:0007669"/>
    <property type="project" value="InterPro"/>
</dbReference>
<comment type="caution">
    <text evidence="1">The sequence shown here is derived from an EMBL/GenBank/DDBJ whole genome shotgun (WGS) entry which is preliminary data.</text>
</comment>
<reference evidence="1 2" key="1">
    <citation type="journal article" date="2021" name="Elife">
        <title>Chloroplast acquisition without the gene transfer in kleptoplastic sea slugs, Plakobranchus ocellatus.</title>
        <authorList>
            <person name="Maeda T."/>
            <person name="Takahashi S."/>
            <person name="Yoshida T."/>
            <person name="Shimamura S."/>
            <person name="Takaki Y."/>
            <person name="Nagai Y."/>
            <person name="Toyoda A."/>
            <person name="Suzuki Y."/>
            <person name="Arimoto A."/>
            <person name="Ishii H."/>
            <person name="Satoh N."/>
            <person name="Nishiyama T."/>
            <person name="Hasebe M."/>
            <person name="Maruyama T."/>
            <person name="Minagawa J."/>
            <person name="Obokata J."/>
            <person name="Shigenobu S."/>
        </authorList>
    </citation>
    <scope>NUCLEOTIDE SEQUENCE [LARGE SCALE GENOMIC DNA]</scope>
</reference>
<organism evidence="1 2">
    <name type="scientific">Elysia marginata</name>
    <dbReference type="NCBI Taxonomy" id="1093978"/>
    <lineage>
        <taxon>Eukaryota</taxon>
        <taxon>Metazoa</taxon>
        <taxon>Spiralia</taxon>
        <taxon>Lophotrochozoa</taxon>
        <taxon>Mollusca</taxon>
        <taxon>Gastropoda</taxon>
        <taxon>Heterobranchia</taxon>
        <taxon>Euthyneura</taxon>
        <taxon>Panpulmonata</taxon>
        <taxon>Sacoglossa</taxon>
        <taxon>Placobranchoidea</taxon>
        <taxon>Plakobranchidae</taxon>
        <taxon>Elysia</taxon>
    </lineage>
</organism>
<evidence type="ECO:0000313" key="2">
    <source>
        <dbReference type="Proteomes" id="UP000762676"/>
    </source>
</evidence>
<dbReference type="Gene3D" id="3.30.420.10">
    <property type="entry name" value="Ribonuclease H-like superfamily/Ribonuclease H"/>
    <property type="match status" value="1"/>
</dbReference>
<dbReference type="AlphaFoldDB" id="A0AAV4GKI1"/>